<proteinExistence type="predicted"/>
<dbReference type="AlphaFoldDB" id="A0A0C3R8M4"/>
<comment type="caution">
    <text evidence="1">The sequence shown here is derived from an EMBL/GenBank/DDBJ whole genome shotgun (WGS) entry which is preliminary data.</text>
</comment>
<protein>
    <submittedName>
        <fullName evidence="1">Uncharacterized protein</fullName>
    </submittedName>
</protein>
<evidence type="ECO:0000313" key="1">
    <source>
        <dbReference type="EMBL" id="KIO46800.1"/>
    </source>
</evidence>
<dbReference type="RefSeq" id="WP_041504834.1">
    <property type="nucleotide sequence ID" value="NZ_JPIU01000025.1"/>
</dbReference>
<reference evidence="1 2" key="1">
    <citation type="submission" date="2014-07" db="EMBL/GenBank/DDBJ databases">
        <title>Porphyromonadaceae bacterium OUH 308042 = ATCC BAA-2681 = DSM 28342 draft genome.</title>
        <authorList>
            <person name="Sydenham T.V."/>
            <person name="Hasman H."/>
            <person name="Justensen U.S."/>
        </authorList>
    </citation>
    <scope>NUCLEOTIDE SEQUENCE [LARGE SCALE GENOMIC DNA]</scope>
    <source>
        <strain evidence="1 2">OUH 308042</strain>
    </source>
</reference>
<accession>A0A0C3R8M4</accession>
<gene>
    <name evidence="1" type="ORF">BA92_02790</name>
</gene>
<organism evidence="1 2">
    <name type="scientific">Sanguibacteroides justesenii</name>
    <dbReference type="NCBI Taxonomy" id="1547597"/>
    <lineage>
        <taxon>Bacteria</taxon>
        <taxon>Pseudomonadati</taxon>
        <taxon>Bacteroidota</taxon>
        <taxon>Bacteroidia</taxon>
        <taxon>Bacteroidales</taxon>
        <taxon>Porphyromonadaceae</taxon>
        <taxon>Sanguibacteroides</taxon>
    </lineage>
</organism>
<evidence type="ECO:0000313" key="2">
    <source>
        <dbReference type="Proteomes" id="UP000031980"/>
    </source>
</evidence>
<name>A0A0C3R8M4_9PORP</name>
<dbReference type="EMBL" id="JPIU01000025">
    <property type="protein sequence ID" value="KIO46800.1"/>
    <property type="molecule type" value="Genomic_DNA"/>
</dbReference>
<sequence length="202" mass="23815">MSELKDILSEIEQHSRNGNRKELSALLKRSIPDRLNYYHESQKIARQEAFADMLYKTLLLELDEEEDESIEMAELAYLGMSEGISGLPECTYESVKKRIILLHYFADYFTDSLIELFLKKYRKDNLLMARNLALESIARMQLSDLFYIEQHFGERIDRDEQLNDVFNAIEIAPNLSEEELKEADLMHKVLYAYLKVKYKKQS</sequence>
<dbReference type="OrthoDB" id="1100431at2"/>
<dbReference type="Proteomes" id="UP000031980">
    <property type="component" value="Unassembled WGS sequence"/>
</dbReference>
<keyword evidence="2" id="KW-1185">Reference proteome</keyword>